<evidence type="ECO:0000313" key="2">
    <source>
        <dbReference type="EMBL" id="GAA1975044.1"/>
    </source>
</evidence>
<evidence type="ECO:0000313" key="3">
    <source>
        <dbReference type="Proteomes" id="UP001501116"/>
    </source>
</evidence>
<sequence length="84" mass="9325">MSRRTSLFLLAFGVWSWIIWITFAKNLWESDRAWAADGSPTAYFTVHAVLTVVSFVLGTVIGVLGLRGLRGSRANRREEVPAGD</sequence>
<gene>
    <name evidence="2" type="ORF">GCM10009754_57810</name>
</gene>
<dbReference type="Pfam" id="PF26606">
    <property type="entry name" value="SCO4848"/>
    <property type="match status" value="1"/>
</dbReference>
<comment type="caution">
    <text evidence="2">The sequence shown here is derived from an EMBL/GenBank/DDBJ whole genome shotgun (WGS) entry which is preliminary data.</text>
</comment>
<feature type="transmembrane region" description="Helical" evidence="1">
    <location>
        <begin position="44"/>
        <end position="66"/>
    </location>
</feature>
<dbReference type="EMBL" id="BAAANN010000026">
    <property type="protein sequence ID" value="GAA1975044.1"/>
    <property type="molecule type" value="Genomic_DNA"/>
</dbReference>
<name>A0ABN2RUK5_9PSEU</name>
<reference evidence="2 3" key="1">
    <citation type="journal article" date="2019" name="Int. J. Syst. Evol. Microbiol.">
        <title>The Global Catalogue of Microorganisms (GCM) 10K type strain sequencing project: providing services to taxonomists for standard genome sequencing and annotation.</title>
        <authorList>
            <consortium name="The Broad Institute Genomics Platform"/>
            <consortium name="The Broad Institute Genome Sequencing Center for Infectious Disease"/>
            <person name="Wu L."/>
            <person name="Ma J."/>
        </authorList>
    </citation>
    <scope>NUCLEOTIDE SEQUENCE [LARGE SCALE GENOMIC DNA]</scope>
    <source>
        <strain evidence="2 3">JCM 14545</strain>
    </source>
</reference>
<keyword evidence="1" id="KW-1133">Transmembrane helix</keyword>
<proteinExistence type="predicted"/>
<dbReference type="NCBIfam" id="NF046117">
    <property type="entry name" value="SCO4848_fam"/>
    <property type="match status" value="1"/>
</dbReference>
<dbReference type="RefSeq" id="WP_344425689.1">
    <property type="nucleotide sequence ID" value="NZ_BAAANN010000026.1"/>
</dbReference>
<accession>A0ABN2RUK5</accession>
<organism evidence="2 3">
    <name type="scientific">Amycolatopsis minnesotensis</name>
    <dbReference type="NCBI Taxonomy" id="337894"/>
    <lineage>
        <taxon>Bacteria</taxon>
        <taxon>Bacillati</taxon>
        <taxon>Actinomycetota</taxon>
        <taxon>Actinomycetes</taxon>
        <taxon>Pseudonocardiales</taxon>
        <taxon>Pseudonocardiaceae</taxon>
        <taxon>Amycolatopsis</taxon>
    </lineage>
</organism>
<keyword evidence="3" id="KW-1185">Reference proteome</keyword>
<keyword evidence="1" id="KW-0812">Transmembrane</keyword>
<dbReference type="Proteomes" id="UP001501116">
    <property type="component" value="Unassembled WGS sequence"/>
</dbReference>
<feature type="transmembrane region" description="Helical" evidence="1">
    <location>
        <begin position="7"/>
        <end position="24"/>
    </location>
</feature>
<keyword evidence="1" id="KW-0472">Membrane</keyword>
<dbReference type="InterPro" id="IPR058061">
    <property type="entry name" value="SCO4848-like"/>
</dbReference>
<protein>
    <submittedName>
        <fullName evidence="2">Membrane protein</fullName>
    </submittedName>
</protein>
<evidence type="ECO:0000256" key="1">
    <source>
        <dbReference type="SAM" id="Phobius"/>
    </source>
</evidence>